<dbReference type="PROSITE" id="PS50819">
    <property type="entry name" value="INTEIN_ENDONUCLEASE"/>
    <property type="match status" value="1"/>
</dbReference>
<keyword evidence="2" id="KW-0255">Endonuclease</keyword>
<dbReference type="EMBL" id="JBHSZG010000002">
    <property type="protein sequence ID" value="MFC7137688.1"/>
    <property type="molecule type" value="Genomic_DNA"/>
</dbReference>
<sequence length="268" mass="29769">MTDVTCVRQPTVEIQTEDVTVCVGQDARILPYTHDFRDACRFRAGQRVKTVLTPTPDPHSPAYRDGYVHGAFAGDGSVVKTKSTKNATLRCQDEAIIERVDAFARDEYGLQRKGREFNGLHEIRTTIWKEVDLLDEVLPIDPALVDDLDYCRGWLAGMFDTDGSFDGHTVRFTQTKPEQRKALQQLLSRLGFEYVVEPGGIRVRGANSRLRVLSAIRPAVSRKIRSYAGIMVNGSAEVVSVAERPVRDTYDISLDSGDAYVLEGVCGG</sequence>
<dbReference type="AlphaFoldDB" id="A0ABD5XR96"/>
<dbReference type="Proteomes" id="UP001596368">
    <property type="component" value="Unassembled WGS sequence"/>
</dbReference>
<comment type="caution">
    <text evidence="2">The sequence shown here is derived from an EMBL/GenBank/DDBJ whole genome shotgun (WGS) entry which is preliminary data.</text>
</comment>
<reference evidence="2 3" key="1">
    <citation type="journal article" date="2019" name="Int. J. Syst. Evol. Microbiol.">
        <title>The Global Catalogue of Microorganisms (GCM) 10K type strain sequencing project: providing services to taxonomists for standard genome sequencing and annotation.</title>
        <authorList>
            <consortium name="The Broad Institute Genomics Platform"/>
            <consortium name="The Broad Institute Genome Sequencing Center for Infectious Disease"/>
            <person name="Wu L."/>
            <person name="Ma J."/>
        </authorList>
    </citation>
    <scope>NUCLEOTIDE SEQUENCE [LARGE SCALE GENOMIC DNA]</scope>
    <source>
        <strain evidence="2 3">DT92</strain>
    </source>
</reference>
<dbReference type="SUPFAM" id="SSF55608">
    <property type="entry name" value="Homing endonucleases"/>
    <property type="match status" value="1"/>
</dbReference>
<accession>A0ABD5XR96</accession>
<organism evidence="2 3">
    <name type="scientific">Halobaculum litoreum</name>
    <dbReference type="NCBI Taxonomy" id="3031998"/>
    <lineage>
        <taxon>Archaea</taxon>
        <taxon>Methanobacteriati</taxon>
        <taxon>Methanobacteriota</taxon>
        <taxon>Stenosarchaea group</taxon>
        <taxon>Halobacteria</taxon>
        <taxon>Halobacteriales</taxon>
        <taxon>Haloferacaceae</taxon>
        <taxon>Halobaculum</taxon>
    </lineage>
</organism>
<gene>
    <name evidence="2" type="ORF">ACFQRB_16960</name>
</gene>
<protein>
    <submittedName>
        <fullName evidence="2">LAGLIDADG family homing endonuclease</fullName>
    </submittedName>
</protein>
<dbReference type="Gene3D" id="3.10.28.10">
    <property type="entry name" value="Homing endonucleases"/>
    <property type="match status" value="1"/>
</dbReference>
<dbReference type="Pfam" id="PF14528">
    <property type="entry name" value="LAGLIDADG_3"/>
    <property type="match status" value="1"/>
</dbReference>
<dbReference type="InterPro" id="IPR027434">
    <property type="entry name" value="Homing_endonucl"/>
</dbReference>
<keyword evidence="2" id="KW-0378">Hydrolase</keyword>
<name>A0ABD5XR96_9EURY</name>
<feature type="domain" description="DOD-type homing endonuclease" evidence="1">
    <location>
        <begin position="68"/>
        <end position="192"/>
    </location>
</feature>
<evidence type="ECO:0000313" key="2">
    <source>
        <dbReference type="EMBL" id="MFC7137688.1"/>
    </source>
</evidence>
<keyword evidence="2" id="KW-0540">Nuclease</keyword>
<proteinExistence type="predicted"/>
<evidence type="ECO:0000259" key="1">
    <source>
        <dbReference type="PROSITE" id="PS50819"/>
    </source>
</evidence>
<dbReference type="GO" id="GO:0004519">
    <property type="term" value="F:endonuclease activity"/>
    <property type="evidence" value="ECO:0007669"/>
    <property type="project" value="UniProtKB-KW"/>
</dbReference>
<dbReference type="InterPro" id="IPR004860">
    <property type="entry name" value="LAGLIDADG_dom"/>
</dbReference>
<keyword evidence="3" id="KW-1185">Reference proteome</keyword>
<evidence type="ECO:0000313" key="3">
    <source>
        <dbReference type="Proteomes" id="UP001596368"/>
    </source>
</evidence>
<dbReference type="InterPro" id="IPR004042">
    <property type="entry name" value="Intein_endonuc_central"/>
</dbReference>